<dbReference type="OrthoDB" id="3246206at2759"/>
<dbReference type="GeneID" id="19202246"/>
<gene>
    <name evidence="2" type="ORF">CONPUDRAFT_146873</name>
</gene>
<dbReference type="KEGG" id="cput:CONPUDRAFT_146873"/>
<keyword evidence="3" id="KW-1185">Reference proteome</keyword>
<keyword evidence="1" id="KW-1133">Transmembrane helix</keyword>
<dbReference type="Proteomes" id="UP000053558">
    <property type="component" value="Unassembled WGS sequence"/>
</dbReference>
<evidence type="ECO:0000313" key="3">
    <source>
        <dbReference type="Proteomes" id="UP000053558"/>
    </source>
</evidence>
<dbReference type="RefSeq" id="XP_007773677.1">
    <property type="nucleotide sequence ID" value="XM_007775487.1"/>
</dbReference>
<evidence type="ECO:0008006" key="4">
    <source>
        <dbReference type="Google" id="ProtNLM"/>
    </source>
</evidence>
<keyword evidence="1" id="KW-0472">Membrane</keyword>
<dbReference type="EMBL" id="JH711586">
    <property type="protein sequence ID" value="EIW76462.1"/>
    <property type="molecule type" value="Genomic_DNA"/>
</dbReference>
<reference evidence="3" key="1">
    <citation type="journal article" date="2012" name="Science">
        <title>The Paleozoic origin of enzymatic lignin decomposition reconstructed from 31 fungal genomes.</title>
        <authorList>
            <person name="Floudas D."/>
            <person name="Binder M."/>
            <person name="Riley R."/>
            <person name="Barry K."/>
            <person name="Blanchette R.A."/>
            <person name="Henrissat B."/>
            <person name="Martinez A.T."/>
            <person name="Otillar R."/>
            <person name="Spatafora J.W."/>
            <person name="Yadav J.S."/>
            <person name="Aerts A."/>
            <person name="Benoit I."/>
            <person name="Boyd A."/>
            <person name="Carlson A."/>
            <person name="Copeland A."/>
            <person name="Coutinho P.M."/>
            <person name="de Vries R.P."/>
            <person name="Ferreira P."/>
            <person name="Findley K."/>
            <person name="Foster B."/>
            <person name="Gaskell J."/>
            <person name="Glotzer D."/>
            <person name="Gorecki P."/>
            <person name="Heitman J."/>
            <person name="Hesse C."/>
            <person name="Hori C."/>
            <person name="Igarashi K."/>
            <person name="Jurgens J.A."/>
            <person name="Kallen N."/>
            <person name="Kersten P."/>
            <person name="Kohler A."/>
            <person name="Kuees U."/>
            <person name="Kumar T.K.A."/>
            <person name="Kuo A."/>
            <person name="LaButti K."/>
            <person name="Larrondo L.F."/>
            <person name="Lindquist E."/>
            <person name="Ling A."/>
            <person name="Lombard V."/>
            <person name="Lucas S."/>
            <person name="Lundell T."/>
            <person name="Martin R."/>
            <person name="McLaughlin D.J."/>
            <person name="Morgenstern I."/>
            <person name="Morin E."/>
            <person name="Murat C."/>
            <person name="Nagy L.G."/>
            <person name="Nolan M."/>
            <person name="Ohm R.A."/>
            <person name="Patyshakuliyeva A."/>
            <person name="Rokas A."/>
            <person name="Ruiz-Duenas F.J."/>
            <person name="Sabat G."/>
            <person name="Salamov A."/>
            <person name="Samejima M."/>
            <person name="Schmutz J."/>
            <person name="Slot J.C."/>
            <person name="St John F."/>
            <person name="Stenlid J."/>
            <person name="Sun H."/>
            <person name="Sun S."/>
            <person name="Syed K."/>
            <person name="Tsang A."/>
            <person name="Wiebenga A."/>
            <person name="Young D."/>
            <person name="Pisabarro A."/>
            <person name="Eastwood D.C."/>
            <person name="Martin F."/>
            <person name="Cullen D."/>
            <person name="Grigoriev I.V."/>
            <person name="Hibbett D.S."/>
        </authorList>
    </citation>
    <scope>NUCLEOTIDE SEQUENCE [LARGE SCALE GENOMIC DNA]</scope>
    <source>
        <strain evidence="3">RWD-64-598 SS2</strain>
    </source>
</reference>
<sequence>MPSPMVRGAIAGVSIAAGIALFMVLKERVYEPHIAPYLESLAEEFIARRRAHRMRQASTAAGFSHGDVADRTPLWDAQDEEEDRHAARELESLVGREVDGWRNLSRRKESSGLVIEEAAGVHQDWN</sequence>
<keyword evidence="1" id="KW-0812">Transmembrane</keyword>
<organism evidence="2 3">
    <name type="scientific">Coniophora puteana (strain RWD-64-598)</name>
    <name type="common">Brown rot fungus</name>
    <dbReference type="NCBI Taxonomy" id="741705"/>
    <lineage>
        <taxon>Eukaryota</taxon>
        <taxon>Fungi</taxon>
        <taxon>Dikarya</taxon>
        <taxon>Basidiomycota</taxon>
        <taxon>Agaricomycotina</taxon>
        <taxon>Agaricomycetes</taxon>
        <taxon>Agaricomycetidae</taxon>
        <taxon>Boletales</taxon>
        <taxon>Coniophorineae</taxon>
        <taxon>Coniophoraceae</taxon>
        <taxon>Coniophora</taxon>
    </lineage>
</organism>
<comment type="caution">
    <text evidence="2">The sequence shown here is derived from an EMBL/GenBank/DDBJ whole genome shotgun (WGS) entry which is preliminary data.</text>
</comment>
<feature type="transmembrane region" description="Helical" evidence="1">
    <location>
        <begin position="6"/>
        <end position="25"/>
    </location>
</feature>
<evidence type="ECO:0000256" key="1">
    <source>
        <dbReference type="SAM" id="Phobius"/>
    </source>
</evidence>
<proteinExistence type="predicted"/>
<protein>
    <recommendedName>
        <fullName evidence="4">Transmembrane protein</fullName>
    </recommendedName>
</protein>
<dbReference type="AlphaFoldDB" id="A0A5M3MB65"/>
<evidence type="ECO:0000313" key="2">
    <source>
        <dbReference type="EMBL" id="EIW76462.1"/>
    </source>
</evidence>
<accession>A0A5M3MB65</accession>
<name>A0A5M3MB65_CONPW</name>